<evidence type="ECO:0000313" key="1">
    <source>
        <dbReference type="EMBL" id="KAL2056191.1"/>
    </source>
</evidence>
<keyword evidence="2" id="KW-1185">Reference proteome</keyword>
<evidence type="ECO:0008006" key="3">
    <source>
        <dbReference type="Google" id="ProtNLM"/>
    </source>
</evidence>
<evidence type="ECO:0000313" key="2">
    <source>
        <dbReference type="Proteomes" id="UP001590951"/>
    </source>
</evidence>
<accession>A0ABR4BH74</accession>
<comment type="caution">
    <text evidence="1">The sequence shown here is derived from an EMBL/GenBank/DDBJ whole genome shotgun (WGS) entry which is preliminary data.</text>
</comment>
<dbReference type="Proteomes" id="UP001590951">
    <property type="component" value="Unassembled WGS sequence"/>
</dbReference>
<reference evidence="1 2" key="1">
    <citation type="submission" date="2024-09" db="EMBL/GenBank/DDBJ databases">
        <title>Rethinking Asexuality: The Enigmatic Case of Functional Sexual Genes in Lepraria (Stereocaulaceae).</title>
        <authorList>
            <person name="Doellman M."/>
            <person name="Sun Y."/>
            <person name="Barcenas-Pena A."/>
            <person name="Lumbsch H.T."/>
            <person name="Grewe F."/>
        </authorList>
    </citation>
    <scope>NUCLEOTIDE SEQUENCE [LARGE SCALE GENOMIC DNA]</scope>
    <source>
        <strain evidence="1 2">Grewe 0041</strain>
    </source>
</reference>
<organism evidence="1 2">
    <name type="scientific">Lepraria finkii</name>
    <dbReference type="NCBI Taxonomy" id="1340010"/>
    <lineage>
        <taxon>Eukaryota</taxon>
        <taxon>Fungi</taxon>
        <taxon>Dikarya</taxon>
        <taxon>Ascomycota</taxon>
        <taxon>Pezizomycotina</taxon>
        <taxon>Lecanoromycetes</taxon>
        <taxon>OSLEUM clade</taxon>
        <taxon>Lecanoromycetidae</taxon>
        <taxon>Lecanorales</taxon>
        <taxon>Lecanorineae</taxon>
        <taxon>Stereocaulaceae</taxon>
        <taxon>Lepraria</taxon>
    </lineage>
</organism>
<name>A0ABR4BH74_9LECA</name>
<protein>
    <recommendedName>
        <fullName evidence="3">Tyrosine-protein kinase ephrin type A/B receptor-like domain-containing protein</fullName>
    </recommendedName>
</protein>
<dbReference type="EMBL" id="JBHFEH010000008">
    <property type="protein sequence ID" value="KAL2056191.1"/>
    <property type="molecule type" value="Genomic_DNA"/>
</dbReference>
<gene>
    <name evidence="1" type="ORF">ABVK25_003214</name>
</gene>
<sequence length="180" mass="18281">MAAAAPAVYPFGQCPLPTYSYTASAGPVFWDAPVLNVAPQTCGSTSGTICSIGKSESVSNGVTITEGGSLALDPPEIGSLAFSPSVAYTYTQTTGTSDGVTCPSGTPFYTCGMTSTSPFQTVSGTKKTCGGGDWPACSPCSEAPYSIKVLSQGDNVPRWDPCISSDSANKETQSGLAMCP</sequence>
<proteinExistence type="predicted"/>